<accession>A0ABX3ZQ44</accession>
<evidence type="ECO:0000313" key="3">
    <source>
        <dbReference type="Proteomes" id="UP000214673"/>
    </source>
</evidence>
<evidence type="ECO:0000256" key="1">
    <source>
        <dbReference type="SAM" id="Phobius"/>
    </source>
</evidence>
<feature type="transmembrane region" description="Helical" evidence="1">
    <location>
        <begin position="29"/>
        <end position="50"/>
    </location>
</feature>
<keyword evidence="1" id="KW-0812">Transmembrane</keyword>
<proteinExistence type="predicted"/>
<reference evidence="2 3" key="1">
    <citation type="submission" date="2016-11" db="EMBL/GenBank/DDBJ databases">
        <title>Comparison of Traditional DNA-DNA Hybridization with In Silico Genomic Analysis.</title>
        <authorList>
            <person name="Nicholson A.C."/>
            <person name="Sammons S."/>
            <person name="Humrighouse B.W."/>
            <person name="Graziano J."/>
            <person name="Lasker B."/>
            <person name="Whitney A.M."/>
            <person name="Mcquiston J.R."/>
        </authorList>
    </citation>
    <scope>NUCLEOTIDE SEQUENCE [LARGE SCALE GENOMIC DNA]</scope>
    <source>
        <strain evidence="2 3">H1892</strain>
    </source>
</reference>
<feature type="transmembrane region" description="Helical" evidence="1">
    <location>
        <begin position="62"/>
        <end position="84"/>
    </location>
</feature>
<sequence>MIFGKFGIQLGSSNLDLESNQIGWERAKAIFESFFSLIEAGVVLGALRAAMSQLDSWTLTALWISGYTALALYVLTGASYFVAASYAHFGWSGENRWVKRSFRTITALIALAVPYVVDGLASQAITAALK</sequence>
<comment type="caution">
    <text evidence="2">The sequence shown here is derived from an EMBL/GenBank/DDBJ whole genome shotgun (WGS) entry which is preliminary data.</text>
</comment>
<keyword evidence="3" id="KW-1185">Reference proteome</keyword>
<gene>
    <name evidence="2" type="ORF">CDV53_16420</name>
</gene>
<dbReference type="Proteomes" id="UP000214673">
    <property type="component" value="Unassembled WGS sequence"/>
</dbReference>
<dbReference type="RefSeq" id="WP_035743422.1">
    <property type="nucleotide sequence ID" value="NZ_CALUEG010000010.1"/>
</dbReference>
<keyword evidence="1" id="KW-1133">Transmembrane helix</keyword>
<evidence type="ECO:0008006" key="4">
    <source>
        <dbReference type="Google" id="ProtNLM"/>
    </source>
</evidence>
<feature type="transmembrane region" description="Helical" evidence="1">
    <location>
        <begin position="105"/>
        <end position="129"/>
    </location>
</feature>
<organism evidence="2 3">
    <name type="scientific">Haematobacter missouriensis</name>
    <dbReference type="NCBI Taxonomy" id="366616"/>
    <lineage>
        <taxon>Bacteria</taxon>
        <taxon>Pseudomonadati</taxon>
        <taxon>Pseudomonadota</taxon>
        <taxon>Alphaproteobacteria</taxon>
        <taxon>Rhodobacterales</taxon>
        <taxon>Paracoccaceae</taxon>
        <taxon>Haematobacter</taxon>
    </lineage>
</organism>
<evidence type="ECO:0000313" key="2">
    <source>
        <dbReference type="EMBL" id="OWJ73159.1"/>
    </source>
</evidence>
<dbReference type="EMBL" id="NIPV01000095">
    <property type="protein sequence ID" value="OWJ73159.1"/>
    <property type="molecule type" value="Genomic_DNA"/>
</dbReference>
<protein>
    <recommendedName>
        <fullName evidence="4">DoxX family protein</fullName>
    </recommendedName>
</protein>
<keyword evidence="1" id="KW-0472">Membrane</keyword>
<name>A0ABX3ZQ44_9RHOB</name>